<dbReference type="KEGG" id="fcy:FRACYDRAFT_258815"/>
<evidence type="ECO:0000259" key="3">
    <source>
        <dbReference type="Pfam" id="PF09335"/>
    </source>
</evidence>
<dbReference type="InParanoid" id="A0A1E7FUP0"/>
<reference evidence="4 5" key="1">
    <citation type="submission" date="2016-09" db="EMBL/GenBank/DDBJ databases">
        <title>Extensive genetic diversity and differential bi-allelic expression allows diatom success in the polar Southern Ocean.</title>
        <authorList>
            <consortium name="DOE Joint Genome Institute"/>
            <person name="Mock T."/>
            <person name="Otillar R.P."/>
            <person name="Strauss J."/>
            <person name="Dupont C."/>
            <person name="Frickenhaus S."/>
            <person name="Maumus F."/>
            <person name="Mcmullan M."/>
            <person name="Sanges R."/>
            <person name="Schmutz J."/>
            <person name="Toseland A."/>
            <person name="Valas R."/>
            <person name="Veluchamy A."/>
            <person name="Ward B.J."/>
            <person name="Allen A."/>
            <person name="Barry K."/>
            <person name="Falciatore A."/>
            <person name="Ferrante M."/>
            <person name="Fortunato A.E."/>
            <person name="Gloeckner G."/>
            <person name="Gruber A."/>
            <person name="Hipkin R."/>
            <person name="Janech M."/>
            <person name="Kroth P."/>
            <person name="Leese F."/>
            <person name="Lindquist E."/>
            <person name="Lyon B.R."/>
            <person name="Martin J."/>
            <person name="Mayer C."/>
            <person name="Parker M."/>
            <person name="Quesneville H."/>
            <person name="Raymond J."/>
            <person name="Uhlig C."/>
            <person name="Valentin K.U."/>
            <person name="Worden A.Z."/>
            <person name="Armbrust E.V."/>
            <person name="Bowler C."/>
            <person name="Green B."/>
            <person name="Moulton V."/>
            <person name="Van Oosterhout C."/>
            <person name="Grigoriev I."/>
        </authorList>
    </citation>
    <scope>NUCLEOTIDE SEQUENCE [LARGE SCALE GENOMIC DNA]</scope>
    <source>
        <strain evidence="4 5">CCMP1102</strain>
    </source>
</reference>
<dbReference type="AlphaFoldDB" id="A0A1E7FUP0"/>
<dbReference type="PANTHER" id="PTHR46826:SF1">
    <property type="entry name" value="TVP38_TMEM64 FAMILY MEMBRANE PROTEIN YDJX"/>
    <property type="match status" value="1"/>
</dbReference>
<name>A0A1E7FUP0_9STRA</name>
<protein>
    <recommendedName>
        <fullName evidence="3">VTT domain-containing protein</fullName>
    </recommendedName>
</protein>
<evidence type="ECO:0000313" key="4">
    <source>
        <dbReference type="EMBL" id="OEU21825.1"/>
    </source>
</evidence>
<dbReference type="InterPro" id="IPR032816">
    <property type="entry name" value="VTT_dom"/>
</dbReference>
<feature type="transmembrane region" description="Helical" evidence="2">
    <location>
        <begin position="216"/>
        <end position="237"/>
    </location>
</feature>
<proteinExistence type="predicted"/>
<feature type="coiled-coil region" evidence="1">
    <location>
        <begin position="441"/>
        <end position="468"/>
    </location>
</feature>
<evidence type="ECO:0000256" key="2">
    <source>
        <dbReference type="SAM" id="Phobius"/>
    </source>
</evidence>
<organism evidence="4 5">
    <name type="scientific">Fragilariopsis cylindrus CCMP1102</name>
    <dbReference type="NCBI Taxonomy" id="635003"/>
    <lineage>
        <taxon>Eukaryota</taxon>
        <taxon>Sar</taxon>
        <taxon>Stramenopiles</taxon>
        <taxon>Ochrophyta</taxon>
        <taxon>Bacillariophyta</taxon>
        <taxon>Bacillariophyceae</taxon>
        <taxon>Bacillariophycidae</taxon>
        <taxon>Bacillariales</taxon>
        <taxon>Bacillariaceae</taxon>
        <taxon>Fragilariopsis</taxon>
    </lineage>
</organism>
<feature type="transmembrane region" description="Helical" evidence="2">
    <location>
        <begin position="86"/>
        <end position="105"/>
    </location>
</feature>
<dbReference type="Pfam" id="PF09335">
    <property type="entry name" value="VTT_dom"/>
    <property type="match status" value="1"/>
</dbReference>
<dbReference type="InterPro" id="IPR053240">
    <property type="entry name" value="VTT_domain"/>
</dbReference>
<keyword evidence="5" id="KW-1185">Reference proteome</keyword>
<dbReference type="PANTHER" id="PTHR46826">
    <property type="match status" value="1"/>
</dbReference>
<gene>
    <name evidence="4" type="ORF">FRACYDRAFT_258815</name>
</gene>
<dbReference type="Proteomes" id="UP000095751">
    <property type="component" value="Unassembled WGS sequence"/>
</dbReference>
<feature type="transmembrane region" description="Helical" evidence="2">
    <location>
        <begin position="52"/>
        <end position="80"/>
    </location>
</feature>
<evidence type="ECO:0000256" key="1">
    <source>
        <dbReference type="SAM" id="Coils"/>
    </source>
</evidence>
<keyword evidence="2" id="KW-0472">Membrane</keyword>
<keyword evidence="2" id="KW-0812">Transmembrane</keyword>
<dbReference type="EMBL" id="KV784353">
    <property type="protein sequence ID" value="OEU21825.1"/>
    <property type="molecule type" value="Genomic_DNA"/>
</dbReference>
<dbReference type="OrthoDB" id="166803at2759"/>
<accession>A0A1E7FUP0</accession>
<keyword evidence="1" id="KW-0175">Coiled coil</keyword>
<evidence type="ECO:0000313" key="5">
    <source>
        <dbReference type="Proteomes" id="UP000095751"/>
    </source>
</evidence>
<feature type="domain" description="VTT" evidence="3">
    <location>
        <begin position="71"/>
        <end position="190"/>
    </location>
</feature>
<sequence>MMQKSNWSMGGRAALVSAVGLDFIQDNPDMQNQINQVLEYTETMDPILKSGLFIFGWTLTKTFCFDAAGIVLAFSSGILFGGVLQGAVMSALGATIGSSVAFALAKADTPIRKKALEVVEENPSLRGLEKVVADEGLKAVLTLRLAPILPIPLGMYNYVYGVSNIRYWEFAGGIFLGSLKPYFLDSYLGYFGKSLVDGSAAAQAAENGGAGTLQDYVLIGVLGFSVLIGVFASQLAAETWDAILKEQEEEEKKLKGDSNNDGDDDDVMTEIFGWELPQWAVGFQYALNDAGGRVDALVLQEYDAKVWNCTEEKSLFGVEISKNTLPDEINPALDPKSPEITGKYQGFDYGGMTCDGIVLSPILFTYFLKFADPLFNDKAFQEERIMKDEGGANNNNDINNAATITATITVTDDNEQLLSNDSSTEGGDTSLSREFNYQTFLNQLLALKDETRRRLEEADEKINRLNDK</sequence>
<keyword evidence="2" id="KW-1133">Transmembrane helix</keyword>